<keyword evidence="1" id="KW-0472">Membrane</keyword>
<sequence length="183" mass="20563">MNKKILIGIGILIIFAIAYWLLSPLWRNVVLDERLPVSNSTTTIKDNMLVMDVDTKADFEKQTVEMKDKVMEKSEAMPTEEPQVLSRADMIARAHDVKGSASIVKSGDQTFLRFENLKTINGPDLRIYLSSDLSSNDIVDLGPIRATEGNVNYVIPPGIDLSKYKNAMIWCRAFGVLFSYAQF</sequence>
<proteinExistence type="predicted"/>
<dbReference type="Pfam" id="PF10517">
    <property type="entry name" value="DM13"/>
    <property type="match status" value="1"/>
</dbReference>
<comment type="caution">
    <text evidence="3">The sequence shown here is derived from an EMBL/GenBank/DDBJ whole genome shotgun (WGS) entry which is preliminary data.</text>
</comment>
<keyword evidence="1" id="KW-1133">Transmembrane helix</keyword>
<evidence type="ECO:0000256" key="1">
    <source>
        <dbReference type="SAM" id="Phobius"/>
    </source>
</evidence>
<keyword evidence="1" id="KW-0812">Transmembrane</keyword>
<organism evidence="3 4">
    <name type="scientific">Candidatus Magasanikbacteria bacterium RIFCSPHIGHO2_02_FULL_47_14</name>
    <dbReference type="NCBI Taxonomy" id="1798680"/>
    <lineage>
        <taxon>Bacteria</taxon>
        <taxon>Candidatus Magasanikiibacteriota</taxon>
    </lineage>
</organism>
<dbReference type="EMBL" id="MFQB01000011">
    <property type="protein sequence ID" value="OGH68606.1"/>
    <property type="molecule type" value="Genomic_DNA"/>
</dbReference>
<feature type="domain" description="DM13" evidence="2">
    <location>
        <begin position="83"/>
        <end position="183"/>
    </location>
</feature>
<evidence type="ECO:0000313" key="3">
    <source>
        <dbReference type="EMBL" id="OGH68606.1"/>
    </source>
</evidence>
<dbReference type="AlphaFoldDB" id="A0A1F6MAE5"/>
<name>A0A1F6MAE5_9BACT</name>
<accession>A0A1F6MAE5</accession>
<dbReference type="Proteomes" id="UP000176282">
    <property type="component" value="Unassembled WGS sequence"/>
</dbReference>
<evidence type="ECO:0000313" key="4">
    <source>
        <dbReference type="Proteomes" id="UP000176282"/>
    </source>
</evidence>
<feature type="transmembrane region" description="Helical" evidence="1">
    <location>
        <begin position="5"/>
        <end position="26"/>
    </location>
</feature>
<dbReference type="InterPro" id="IPR019545">
    <property type="entry name" value="DM13_domain"/>
</dbReference>
<reference evidence="3 4" key="1">
    <citation type="journal article" date="2016" name="Nat. Commun.">
        <title>Thousands of microbial genomes shed light on interconnected biogeochemical processes in an aquifer system.</title>
        <authorList>
            <person name="Anantharaman K."/>
            <person name="Brown C.T."/>
            <person name="Hug L.A."/>
            <person name="Sharon I."/>
            <person name="Castelle C.J."/>
            <person name="Probst A.J."/>
            <person name="Thomas B.C."/>
            <person name="Singh A."/>
            <person name="Wilkins M.J."/>
            <person name="Karaoz U."/>
            <person name="Brodie E.L."/>
            <person name="Williams K.H."/>
            <person name="Hubbard S.S."/>
            <person name="Banfield J.F."/>
        </authorList>
    </citation>
    <scope>NUCLEOTIDE SEQUENCE [LARGE SCALE GENOMIC DNA]</scope>
</reference>
<dbReference type="PROSITE" id="PS51549">
    <property type="entry name" value="DM13"/>
    <property type="match status" value="1"/>
</dbReference>
<evidence type="ECO:0000259" key="2">
    <source>
        <dbReference type="PROSITE" id="PS51549"/>
    </source>
</evidence>
<gene>
    <name evidence="3" type="ORF">A3J66_01120</name>
</gene>
<protein>
    <recommendedName>
        <fullName evidence="2">DM13 domain-containing protein</fullName>
    </recommendedName>
</protein>